<dbReference type="PANTHER" id="PTHR30126:SF64">
    <property type="entry name" value="HTH-TYPE TRANSCRIPTIONAL REGULATOR CITR"/>
    <property type="match status" value="1"/>
</dbReference>
<comment type="similarity">
    <text evidence="1">Belongs to the LysR transcriptional regulatory family.</text>
</comment>
<dbReference type="Gene3D" id="3.40.190.290">
    <property type="match status" value="1"/>
</dbReference>
<evidence type="ECO:0000256" key="1">
    <source>
        <dbReference type="ARBA" id="ARBA00009437"/>
    </source>
</evidence>
<dbReference type="Pfam" id="PF03466">
    <property type="entry name" value="LysR_substrate"/>
    <property type="match status" value="1"/>
</dbReference>
<evidence type="ECO:0000313" key="5">
    <source>
        <dbReference type="EMBL" id="SHF54804.1"/>
    </source>
</evidence>
<protein>
    <submittedName>
        <fullName evidence="5">LysR family transcriptional regulator, repressor for citA</fullName>
    </submittedName>
</protein>
<accession>A0A1M5CJ77</accession>
<evidence type="ECO:0000259" key="4">
    <source>
        <dbReference type="Pfam" id="PF03466"/>
    </source>
</evidence>
<dbReference type="CDD" id="cd05466">
    <property type="entry name" value="PBP2_LTTR_substrate"/>
    <property type="match status" value="1"/>
</dbReference>
<dbReference type="OrthoDB" id="9803735at2"/>
<name>A0A1M5CJ77_9BACI</name>
<proteinExistence type="inferred from homology"/>
<dbReference type="PANTHER" id="PTHR30126">
    <property type="entry name" value="HTH-TYPE TRANSCRIPTIONAL REGULATOR"/>
    <property type="match status" value="1"/>
</dbReference>
<keyword evidence="6" id="KW-1185">Reference proteome</keyword>
<feature type="domain" description="LysR substrate-binding" evidence="4">
    <location>
        <begin position="9"/>
        <end position="208"/>
    </location>
</feature>
<dbReference type="GO" id="GO:0000976">
    <property type="term" value="F:transcription cis-regulatory region binding"/>
    <property type="evidence" value="ECO:0007669"/>
    <property type="project" value="TreeGrafter"/>
</dbReference>
<keyword evidence="3" id="KW-0804">Transcription</keyword>
<dbReference type="Proteomes" id="UP000183988">
    <property type="component" value="Unassembled WGS sequence"/>
</dbReference>
<dbReference type="RefSeq" id="WP_084063188.1">
    <property type="nucleotide sequence ID" value="NZ_FQVW01000001.1"/>
</dbReference>
<dbReference type="GO" id="GO:0006355">
    <property type="term" value="P:regulation of DNA-templated transcription"/>
    <property type="evidence" value="ECO:0007669"/>
    <property type="project" value="TreeGrafter"/>
</dbReference>
<evidence type="ECO:0000313" key="6">
    <source>
        <dbReference type="Proteomes" id="UP000183988"/>
    </source>
</evidence>
<dbReference type="EMBL" id="FQVW01000001">
    <property type="protein sequence ID" value="SHF54804.1"/>
    <property type="molecule type" value="Genomic_DNA"/>
</dbReference>
<keyword evidence="2" id="KW-0805">Transcription regulation</keyword>
<organism evidence="5 6">
    <name type="scientific">Ornithinibacillus halophilus</name>
    <dbReference type="NCBI Taxonomy" id="930117"/>
    <lineage>
        <taxon>Bacteria</taxon>
        <taxon>Bacillati</taxon>
        <taxon>Bacillota</taxon>
        <taxon>Bacilli</taxon>
        <taxon>Bacillales</taxon>
        <taxon>Bacillaceae</taxon>
        <taxon>Ornithinibacillus</taxon>
    </lineage>
</organism>
<evidence type="ECO:0000256" key="2">
    <source>
        <dbReference type="ARBA" id="ARBA00023015"/>
    </source>
</evidence>
<sequence length="214" mass="24783">MNRLNRFKQGYHKTLRLAISPILSDTILPAIINKYIEENPRVELTIHVMESTEISSKIESGEVDIGLSCIPGSSWVKSIQFHEEDVPLIMLHDGYDSESGPYLDAIEILSNNILFTDNHPEYWKMLKPKLLEFIPSLKMMKINQSYITKRLVLEGIGVSFLPRSTIRRELLEGRLIEVPFDYFEPATARMFFIYKNDHLVDHDFTSFVSAFHFS</sequence>
<evidence type="ECO:0000256" key="3">
    <source>
        <dbReference type="ARBA" id="ARBA00023163"/>
    </source>
</evidence>
<dbReference type="STRING" id="930117.SAMN05216225_1001272"/>
<dbReference type="AlphaFoldDB" id="A0A1M5CJ77"/>
<dbReference type="InterPro" id="IPR005119">
    <property type="entry name" value="LysR_subst-bd"/>
</dbReference>
<reference evidence="5 6" key="1">
    <citation type="submission" date="2016-11" db="EMBL/GenBank/DDBJ databases">
        <authorList>
            <person name="Jaros S."/>
            <person name="Januszkiewicz K."/>
            <person name="Wedrychowicz H."/>
        </authorList>
    </citation>
    <scope>NUCLEOTIDE SEQUENCE [LARGE SCALE GENOMIC DNA]</scope>
    <source>
        <strain evidence="5 6">IBRC-M 10683</strain>
    </source>
</reference>
<gene>
    <name evidence="5" type="ORF">SAMN05216225_1001272</name>
</gene>
<dbReference type="SUPFAM" id="SSF53850">
    <property type="entry name" value="Periplasmic binding protein-like II"/>
    <property type="match status" value="1"/>
</dbReference>